<protein>
    <submittedName>
        <fullName evidence="1">Uncharacterized protein</fullName>
    </submittedName>
</protein>
<name>A0ABY9P7A4_9GAMM</name>
<keyword evidence="2" id="KW-1185">Reference proteome</keyword>
<organism evidence="1 2">
    <name type="scientific">Lysobacter yananisis</name>
    <dbReference type="NCBI Taxonomy" id="1003114"/>
    <lineage>
        <taxon>Bacteria</taxon>
        <taxon>Pseudomonadati</taxon>
        <taxon>Pseudomonadota</taxon>
        <taxon>Gammaproteobacteria</taxon>
        <taxon>Lysobacterales</taxon>
        <taxon>Lysobacteraceae</taxon>
        <taxon>Lysobacter</taxon>
    </lineage>
</organism>
<dbReference type="EMBL" id="CP133568">
    <property type="protein sequence ID" value="WMT02943.1"/>
    <property type="molecule type" value="Genomic_DNA"/>
</dbReference>
<proteinExistence type="predicted"/>
<sequence>MPIYPPGPEPIDISEPTSLISNASNAMVASVSGGNACRPHINYSANTTVAATDALTRPGNIKCVQAPLSGEMTVVLELCGGQRKRIQSITVERRAHDQNRSRSTVGAFYYSLLDNGDETLPQPMEGRYGGIHTATFPPTEATHVRINVRTMPRRGKGAPIYQQLCSIVAS</sequence>
<gene>
    <name evidence="1" type="ORF">RDV84_23765</name>
</gene>
<dbReference type="Proteomes" id="UP001229313">
    <property type="component" value="Chromosome"/>
</dbReference>
<accession>A0ABY9P7A4</accession>
<reference evidence="1 2" key="1">
    <citation type="submission" date="2023-08" db="EMBL/GenBank/DDBJ databases">
        <title>The whole genome sequence of Lysobacter yananisis.</title>
        <authorList>
            <person name="Sun H."/>
        </authorList>
    </citation>
    <scope>NUCLEOTIDE SEQUENCE [LARGE SCALE GENOMIC DNA]</scope>
    <source>
        <strain evidence="1 2">SNNU513</strain>
    </source>
</reference>
<evidence type="ECO:0000313" key="1">
    <source>
        <dbReference type="EMBL" id="WMT02943.1"/>
    </source>
</evidence>
<evidence type="ECO:0000313" key="2">
    <source>
        <dbReference type="Proteomes" id="UP001229313"/>
    </source>
</evidence>
<dbReference type="RefSeq" id="WP_309151840.1">
    <property type="nucleotide sequence ID" value="NZ_CP133568.1"/>
</dbReference>